<evidence type="ECO:0000256" key="1">
    <source>
        <dbReference type="SAM" id="MobiDB-lite"/>
    </source>
</evidence>
<name>Q5JNB6_ORYSJ</name>
<gene>
    <name evidence="2" type="primary">P0020E09.17</name>
</gene>
<dbReference type="EMBL" id="AP003228">
    <property type="protein sequence ID" value="BAD87041.1"/>
    <property type="molecule type" value="Genomic_DNA"/>
</dbReference>
<dbReference type="AlphaFoldDB" id="Q5JNB6"/>
<protein>
    <submittedName>
        <fullName evidence="2">Uncharacterized protein</fullName>
    </submittedName>
</protein>
<proteinExistence type="predicted"/>
<accession>Q5JNB6</accession>
<dbReference type="Proteomes" id="UP000817658">
    <property type="component" value="Chromosome 1"/>
</dbReference>
<organism evidence="2">
    <name type="scientific">Oryza sativa subsp. japonica</name>
    <name type="common">Rice</name>
    <dbReference type="NCBI Taxonomy" id="39947"/>
    <lineage>
        <taxon>Eukaryota</taxon>
        <taxon>Viridiplantae</taxon>
        <taxon>Streptophyta</taxon>
        <taxon>Embryophyta</taxon>
        <taxon>Tracheophyta</taxon>
        <taxon>Spermatophyta</taxon>
        <taxon>Magnoliopsida</taxon>
        <taxon>Liliopsida</taxon>
        <taxon>Poales</taxon>
        <taxon>Poaceae</taxon>
        <taxon>BOP clade</taxon>
        <taxon>Oryzoideae</taxon>
        <taxon>Oryzeae</taxon>
        <taxon>Oryzinae</taxon>
        <taxon>Oryza</taxon>
        <taxon>Oryza sativa</taxon>
    </lineage>
</organism>
<sequence>MVRVGGKEMARGAGDRAPSPGIAREIERNRPGSRGKGGDRAGAGWRGKGILIGYGGEGIGRGI</sequence>
<evidence type="ECO:0000313" key="2">
    <source>
        <dbReference type="EMBL" id="BAD87041.1"/>
    </source>
</evidence>
<reference evidence="2" key="1">
    <citation type="journal article" date="2002" name="Nature">
        <title>The genome sequence and structure of rice chromosome 1.</title>
        <authorList>
            <person name="Sasaki T."/>
            <person name="Matsumoto T."/>
            <person name="Yamamoto K."/>
            <person name="Sakata K."/>
            <person name="Baba T."/>
            <person name="Katayose Y."/>
            <person name="Wu J."/>
            <person name="Niimura Y."/>
            <person name="Cheng Z."/>
            <person name="Nagamura Y."/>
            <person name="Antonio B.A."/>
            <person name="Kanamori H."/>
            <person name="Hosokawa S."/>
            <person name="Masukawa M."/>
            <person name="Arikawa K."/>
            <person name="Chiden Y."/>
            <person name="Hayashi M."/>
            <person name="Okamoto M."/>
            <person name="Ando T."/>
            <person name="Aoki H."/>
            <person name="Arita K."/>
            <person name="Hamada M."/>
            <person name="Harada C."/>
            <person name="Hijishita S."/>
            <person name="Honda M."/>
            <person name="Ichikawa Y."/>
            <person name="Idonuma A."/>
            <person name="Iijima M."/>
            <person name="Ikeda M."/>
            <person name="Ikeno M."/>
            <person name="Itoh S."/>
            <person name="Itoh T."/>
            <person name="Itoh Y."/>
            <person name="Itoh Y."/>
            <person name="Iwabuchi A."/>
            <person name="Kamiya K."/>
            <person name="Karasawa W."/>
            <person name="Katagiri S."/>
            <person name="Kikuta A."/>
            <person name="Kobayashi N."/>
            <person name="Kono I."/>
            <person name="Machita K."/>
            <person name="Maehara T."/>
            <person name="Mizuno H."/>
            <person name="Mizubayashi T."/>
            <person name="Mukai Y."/>
            <person name="Nagasaki H."/>
            <person name="Nakashima M."/>
            <person name="Nakama Y."/>
            <person name="Nakamichi Y."/>
            <person name="Nakamura M."/>
            <person name="Namiki N."/>
            <person name="Negishi M."/>
            <person name="Ohta I."/>
            <person name="Ono N."/>
            <person name="Saji S."/>
            <person name="Sakai K."/>
            <person name="Shibata M."/>
            <person name="Shimokawa T."/>
            <person name="Shomura A."/>
            <person name="Song J."/>
            <person name="Takazaki Y."/>
            <person name="Terasawa K."/>
            <person name="Tsuji K."/>
            <person name="Waki K."/>
            <person name="Yamagata H."/>
            <person name="Yamane H."/>
            <person name="Yoshiki S."/>
            <person name="Yoshihara R."/>
            <person name="Yukawa K."/>
            <person name="Zhong H."/>
            <person name="Iwama H."/>
            <person name="Endo T."/>
            <person name="Ito H."/>
            <person name="Hahn J.H."/>
            <person name="Kim H.I."/>
            <person name="Eun M.Y."/>
            <person name="Yano M."/>
            <person name="Jiang J."/>
            <person name="Gojobori T."/>
        </authorList>
    </citation>
    <scope>NUCLEOTIDE SEQUENCE [LARGE SCALE GENOMIC DNA]</scope>
</reference>
<feature type="region of interest" description="Disordered" evidence="1">
    <location>
        <begin position="1"/>
        <end position="45"/>
    </location>
</feature>
<feature type="compositionally biased region" description="Basic and acidic residues" evidence="1">
    <location>
        <begin position="1"/>
        <end position="14"/>
    </location>
</feature>